<accession>A0A9D4WXZ6</accession>
<comment type="caution">
    <text evidence="2">The sequence shown here is derived from an EMBL/GenBank/DDBJ whole genome shotgun (WGS) entry which is preliminary data.</text>
</comment>
<name>A0A9D4WXZ6_PEA</name>
<dbReference type="Gramene" id="Psat05G0516100-T1">
    <property type="protein sequence ID" value="KAI5409620.1"/>
    <property type="gene ID" value="KIW84_055161"/>
</dbReference>
<evidence type="ECO:0000256" key="1">
    <source>
        <dbReference type="SAM" id="MobiDB-lite"/>
    </source>
</evidence>
<dbReference type="EMBL" id="JAMSHJ010000005">
    <property type="protein sequence ID" value="KAI5409620.1"/>
    <property type="molecule type" value="Genomic_DNA"/>
</dbReference>
<dbReference type="Gene3D" id="2.40.50.140">
    <property type="entry name" value="Nucleic acid-binding proteins"/>
    <property type="match status" value="1"/>
</dbReference>
<evidence type="ECO:0000313" key="3">
    <source>
        <dbReference type="Proteomes" id="UP001058974"/>
    </source>
</evidence>
<keyword evidence="3" id="KW-1185">Reference proteome</keyword>
<evidence type="ECO:0000313" key="2">
    <source>
        <dbReference type="EMBL" id="KAI5409620.1"/>
    </source>
</evidence>
<dbReference type="Proteomes" id="UP001058974">
    <property type="component" value="Chromosome 5"/>
</dbReference>
<feature type="region of interest" description="Disordered" evidence="1">
    <location>
        <begin position="116"/>
        <end position="148"/>
    </location>
</feature>
<proteinExistence type="predicted"/>
<protein>
    <submittedName>
        <fullName evidence="2">Uncharacterized protein</fullName>
    </submittedName>
</protein>
<feature type="compositionally biased region" description="Low complexity" evidence="1">
    <location>
        <begin position="136"/>
        <end position="148"/>
    </location>
</feature>
<dbReference type="AlphaFoldDB" id="A0A9D4WXZ6"/>
<sequence length="148" mass="16903">MCEVGHSTKAEIFRYKIEIEVCQSGKCYKFIFWDRECSQLLGVSVALMRDTMIHPGIDDPLEFPLALDDMLDLEFALKVKWQPRWDSCSVVMILRDELFIKQLKAPWEQIQDLEITSKHNPDPVAPTSKRQIPDGSSESKTLVSSSVG</sequence>
<organism evidence="2 3">
    <name type="scientific">Pisum sativum</name>
    <name type="common">Garden pea</name>
    <name type="synonym">Lathyrus oleraceus</name>
    <dbReference type="NCBI Taxonomy" id="3888"/>
    <lineage>
        <taxon>Eukaryota</taxon>
        <taxon>Viridiplantae</taxon>
        <taxon>Streptophyta</taxon>
        <taxon>Embryophyta</taxon>
        <taxon>Tracheophyta</taxon>
        <taxon>Spermatophyta</taxon>
        <taxon>Magnoliopsida</taxon>
        <taxon>eudicotyledons</taxon>
        <taxon>Gunneridae</taxon>
        <taxon>Pentapetalae</taxon>
        <taxon>rosids</taxon>
        <taxon>fabids</taxon>
        <taxon>Fabales</taxon>
        <taxon>Fabaceae</taxon>
        <taxon>Papilionoideae</taxon>
        <taxon>50 kb inversion clade</taxon>
        <taxon>NPAAA clade</taxon>
        <taxon>Hologalegina</taxon>
        <taxon>IRL clade</taxon>
        <taxon>Fabeae</taxon>
        <taxon>Lathyrus</taxon>
    </lineage>
</organism>
<dbReference type="InterPro" id="IPR012340">
    <property type="entry name" value="NA-bd_OB-fold"/>
</dbReference>
<reference evidence="2 3" key="1">
    <citation type="journal article" date="2022" name="Nat. Genet.">
        <title>Improved pea reference genome and pan-genome highlight genomic features and evolutionary characteristics.</title>
        <authorList>
            <person name="Yang T."/>
            <person name="Liu R."/>
            <person name="Luo Y."/>
            <person name="Hu S."/>
            <person name="Wang D."/>
            <person name="Wang C."/>
            <person name="Pandey M.K."/>
            <person name="Ge S."/>
            <person name="Xu Q."/>
            <person name="Li N."/>
            <person name="Li G."/>
            <person name="Huang Y."/>
            <person name="Saxena R.K."/>
            <person name="Ji Y."/>
            <person name="Li M."/>
            <person name="Yan X."/>
            <person name="He Y."/>
            <person name="Liu Y."/>
            <person name="Wang X."/>
            <person name="Xiang C."/>
            <person name="Varshney R.K."/>
            <person name="Ding H."/>
            <person name="Gao S."/>
            <person name="Zong X."/>
        </authorList>
    </citation>
    <scope>NUCLEOTIDE SEQUENCE [LARGE SCALE GENOMIC DNA]</scope>
    <source>
        <strain evidence="2 3">cv. Zhongwan 6</strain>
    </source>
</reference>
<gene>
    <name evidence="2" type="ORF">KIW84_055161</name>
</gene>